<accession>A0A0F9UV82</accession>
<comment type="caution">
    <text evidence="1">The sequence shown here is derived from an EMBL/GenBank/DDBJ whole genome shotgun (WGS) entry which is preliminary data.</text>
</comment>
<evidence type="ECO:0000313" key="1">
    <source>
        <dbReference type="EMBL" id="KKN57553.1"/>
    </source>
</evidence>
<dbReference type="AlphaFoldDB" id="A0A0F9UV82"/>
<name>A0A0F9UV82_9ZZZZ</name>
<proteinExistence type="predicted"/>
<organism evidence="1">
    <name type="scientific">marine sediment metagenome</name>
    <dbReference type="NCBI Taxonomy" id="412755"/>
    <lineage>
        <taxon>unclassified sequences</taxon>
        <taxon>metagenomes</taxon>
        <taxon>ecological metagenomes</taxon>
    </lineage>
</organism>
<gene>
    <name evidence="1" type="ORF">LCGC14_0560990</name>
</gene>
<sequence length="42" mass="4772">MVLYSSGIMGYKERGEKDHMMFYAPTKLIDAEGQNDSDGEKE</sequence>
<protein>
    <submittedName>
        <fullName evidence="1">Uncharacterized protein</fullName>
    </submittedName>
</protein>
<reference evidence="1" key="1">
    <citation type="journal article" date="2015" name="Nature">
        <title>Complex archaea that bridge the gap between prokaryotes and eukaryotes.</title>
        <authorList>
            <person name="Spang A."/>
            <person name="Saw J.H."/>
            <person name="Jorgensen S.L."/>
            <person name="Zaremba-Niedzwiedzka K."/>
            <person name="Martijn J."/>
            <person name="Lind A.E."/>
            <person name="van Eijk R."/>
            <person name="Schleper C."/>
            <person name="Guy L."/>
            <person name="Ettema T.J."/>
        </authorList>
    </citation>
    <scope>NUCLEOTIDE SEQUENCE</scope>
</reference>
<dbReference type="EMBL" id="LAZR01000798">
    <property type="protein sequence ID" value="KKN57553.1"/>
    <property type="molecule type" value="Genomic_DNA"/>
</dbReference>